<keyword evidence="2" id="KW-1185">Reference proteome</keyword>
<proteinExistence type="predicted"/>
<dbReference type="EMBL" id="JAHRWL010000001">
    <property type="protein sequence ID" value="MBV2359694.1"/>
    <property type="molecule type" value="Genomic_DNA"/>
</dbReference>
<reference evidence="1" key="1">
    <citation type="submission" date="2021-06" db="EMBL/GenBank/DDBJ databases">
        <title>Thalassococcus sp. CAU 1522 isolated from sea sand, Republic of Korea.</title>
        <authorList>
            <person name="Kim W."/>
        </authorList>
    </citation>
    <scope>NUCLEOTIDE SEQUENCE</scope>
    <source>
        <strain evidence="1">CAU 1522</strain>
    </source>
</reference>
<organism evidence="1 2">
    <name type="scientific">Thalassococcus arenae</name>
    <dbReference type="NCBI Taxonomy" id="2851652"/>
    <lineage>
        <taxon>Bacteria</taxon>
        <taxon>Pseudomonadati</taxon>
        <taxon>Pseudomonadota</taxon>
        <taxon>Alphaproteobacteria</taxon>
        <taxon>Rhodobacterales</taxon>
        <taxon>Roseobacteraceae</taxon>
        <taxon>Thalassococcus</taxon>
    </lineage>
</organism>
<protein>
    <recommendedName>
        <fullName evidence="3">DNA-binding protein</fullName>
    </recommendedName>
</protein>
<dbReference type="Proteomes" id="UP001166293">
    <property type="component" value="Unassembled WGS sequence"/>
</dbReference>
<gene>
    <name evidence="1" type="ORF">KUH32_07905</name>
</gene>
<comment type="caution">
    <text evidence="1">The sequence shown here is derived from an EMBL/GenBank/DDBJ whole genome shotgun (WGS) entry which is preliminary data.</text>
</comment>
<name>A0ABS6N7Y3_9RHOB</name>
<evidence type="ECO:0000313" key="1">
    <source>
        <dbReference type="EMBL" id="MBV2359694.1"/>
    </source>
</evidence>
<accession>A0ABS6N7Y3</accession>
<evidence type="ECO:0000313" key="2">
    <source>
        <dbReference type="Proteomes" id="UP001166293"/>
    </source>
</evidence>
<evidence type="ECO:0008006" key="3">
    <source>
        <dbReference type="Google" id="ProtNLM"/>
    </source>
</evidence>
<dbReference type="RefSeq" id="WP_217777492.1">
    <property type="nucleotide sequence ID" value="NZ_JAHRWL010000001.1"/>
</dbReference>
<sequence length="107" mass="11445">MQVPTQSPTVSHDGKPAPLDCETLALLRSFLAPILETGRSWDDIADRLQEKGFGLAFRVGHLVLTNLESGETLCTARSLGVPLREISARIGRPQIRAHSGGVSGDLA</sequence>